<name>A0A840UTX3_9BACT</name>
<gene>
    <name evidence="3" type="ORF">HNQ81_001934</name>
</gene>
<organism evidence="3 4">
    <name type="scientific">Desulfoprunum benzoelyticum</name>
    <dbReference type="NCBI Taxonomy" id="1506996"/>
    <lineage>
        <taxon>Bacteria</taxon>
        <taxon>Pseudomonadati</taxon>
        <taxon>Thermodesulfobacteriota</taxon>
        <taxon>Desulfobulbia</taxon>
        <taxon>Desulfobulbales</taxon>
        <taxon>Desulfobulbaceae</taxon>
        <taxon>Desulfoprunum</taxon>
    </lineage>
</organism>
<proteinExistence type="predicted"/>
<evidence type="ECO:0000313" key="4">
    <source>
        <dbReference type="Proteomes" id="UP000539642"/>
    </source>
</evidence>
<keyword evidence="4" id="KW-1185">Reference proteome</keyword>
<feature type="region of interest" description="Disordered" evidence="1">
    <location>
        <begin position="103"/>
        <end position="124"/>
    </location>
</feature>
<dbReference type="InterPro" id="IPR025668">
    <property type="entry name" value="Tnp_DDE_dom"/>
</dbReference>
<protein>
    <recommendedName>
        <fullName evidence="2">Transposase DDE domain-containing protein</fullName>
    </recommendedName>
</protein>
<dbReference type="Proteomes" id="UP000539642">
    <property type="component" value="Unassembled WGS sequence"/>
</dbReference>
<feature type="non-terminal residue" evidence="3">
    <location>
        <position position="124"/>
    </location>
</feature>
<dbReference type="AlphaFoldDB" id="A0A840UTX3"/>
<accession>A0A840UTX3</accession>
<reference evidence="3 4" key="1">
    <citation type="submission" date="2020-08" db="EMBL/GenBank/DDBJ databases">
        <title>Genomic Encyclopedia of Type Strains, Phase IV (KMG-IV): sequencing the most valuable type-strain genomes for metagenomic binning, comparative biology and taxonomic classification.</title>
        <authorList>
            <person name="Goeker M."/>
        </authorList>
    </citation>
    <scope>NUCLEOTIDE SEQUENCE [LARGE SCALE GENOMIC DNA]</scope>
    <source>
        <strain evidence="3 4">DSM 28570</strain>
    </source>
</reference>
<comment type="caution">
    <text evidence="3">The sequence shown here is derived from an EMBL/GenBank/DDBJ whole genome shotgun (WGS) entry which is preliminary data.</text>
</comment>
<evidence type="ECO:0000256" key="1">
    <source>
        <dbReference type="SAM" id="MobiDB-lite"/>
    </source>
</evidence>
<dbReference type="EMBL" id="JACHEO010000009">
    <property type="protein sequence ID" value="MBB5348203.1"/>
    <property type="molecule type" value="Genomic_DNA"/>
</dbReference>
<dbReference type="Pfam" id="PF13701">
    <property type="entry name" value="DDE_Tnp_1_4"/>
    <property type="match status" value="1"/>
</dbReference>
<dbReference type="RefSeq" id="WP_183350704.1">
    <property type="nucleotide sequence ID" value="NZ_JACHEO010000009.1"/>
</dbReference>
<feature type="compositionally biased region" description="Basic and acidic residues" evidence="1">
    <location>
        <begin position="109"/>
        <end position="124"/>
    </location>
</feature>
<feature type="domain" description="Transposase DDE" evidence="2">
    <location>
        <begin position="13"/>
        <end position="106"/>
    </location>
</feature>
<sequence length="124" mass="13815">MRTECTRNYKSFQALGKREIVADFSGGTITSDGGGLLLREVEQRTAVLQRFAQCFTDYRDEKRIEHSILTLVSQRVIGLALGYEDLNDHDHLAKDQMLAIAVGKTDPTGMDRKSEQDKGKPLAG</sequence>
<evidence type="ECO:0000313" key="3">
    <source>
        <dbReference type="EMBL" id="MBB5348203.1"/>
    </source>
</evidence>
<evidence type="ECO:0000259" key="2">
    <source>
        <dbReference type="Pfam" id="PF13701"/>
    </source>
</evidence>